<dbReference type="Proteomes" id="UP000221734">
    <property type="component" value="Chromosome Kuenenia_stuttgartiensis_MBR1"/>
</dbReference>
<dbReference type="EMBL" id="CP049055">
    <property type="protein sequence ID" value="QII13042.1"/>
    <property type="molecule type" value="Genomic_DNA"/>
</dbReference>
<gene>
    <name evidence="2" type="ORF">KsCSTR_36630</name>
    <name evidence="3" type="ORF">KSMBR1_3379</name>
    <name evidence="1" type="ORF">kuste2409</name>
</gene>
<reference evidence="1" key="1">
    <citation type="journal article" date="2006" name="Nature">
        <title>Deciphering the evolution and metabolism of an anammox bacterium from a community genome.</title>
        <authorList>
            <person name="Strous M."/>
            <person name="Pelletier E."/>
            <person name="Mangenot S."/>
            <person name="Rattei T."/>
            <person name="Lehner A."/>
            <person name="Taylor M.W."/>
            <person name="Horn M."/>
            <person name="Daims H."/>
            <person name="Bartol-Mavel D."/>
            <person name="Wincker P."/>
            <person name="Barbe V."/>
            <person name="Fonknechten N."/>
            <person name="Vallenet D."/>
            <person name="Segurens B."/>
            <person name="Schenowitz-Truong C."/>
            <person name="Medigue C."/>
            <person name="Collingro A."/>
            <person name="Snel B."/>
            <person name="Dutilh B.E."/>
            <person name="OpDenCamp H.J.M."/>
            <person name="vanDerDrift C."/>
            <person name="Cirpus I."/>
            <person name="vanDePas-Schoonen K.T."/>
            <person name="Harhangi H.R."/>
            <person name="vanNiftrik L."/>
            <person name="Schmid M."/>
            <person name="Keltjens J."/>
            <person name="vanDeVossenberg J."/>
            <person name="Kartal B."/>
            <person name="Meier H."/>
            <person name="Frishman D."/>
            <person name="Huynen M.A."/>
            <person name="Mewes H."/>
            <person name="Weissenbach J."/>
            <person name="Jetten M.S.M."/>
            <person name="Wagner M."/>
            <person name="LePaslier D."/>
        </authorList>
    </citation>
    <scope>NUCLEOTIDE SEQUENCE</scope>
</reference>
<accession>Q1Q6F7</accession>
<reference evidence="3" key="3">
    <citation type="submission" date="2017-10" db="EMBL/GenBank/DDBJ databases">
        <authorList>
            <person name="Banno H."/>
            <person name="Chua N.-H."/>
        </authorList>
    </citation>
    <scope>NUCLEOTIDE SEQUENCE [LARGE SCALE GENOMIC DNA]</scope>
    <source>
        <strain evidence="3">Kuenenia_mbr1_ru-nijmegen</strain>
    </source>
</reference>
<evidence type="ECO:0000313" key="5">
    <source>
        <dbReference type="Proteomes" id="UP000501926"/>
    </source>
</evidence>
<proteinExistence type="predicted"/>
<organism evidence="1">
    <name type="scientific">Kuenenia stuttgartiensis</name>
    <dbReference type="NCBI Taxonomy" id="174633"/>
    <lineage>
        <taxon>Bacteria</taxon>
        <taxon>Pseudomonadati</taxon>
        <taxon>Planctomycetota</taxon>
        <taxon>Candidatus Brocadiia</taxon>
        <taxon>Candidatus Brocadiales</taxon>
        <taxon>Candidatus Brocadiaceae</taxon>
        <taxon>Candidatus Kuenenia</taxon>
    </lineage>
</organism>
<sequence>MKKEPIPIRIEEELHRCPQCGYEDGFHMSFIRREKKKTGIILICPSCHARYDPDWSIEY</sequence>
<reference evidence="4" key="4">
    <citation type="submission" date="2017-10" db="EMBL/GenBank/DDBJ databases">
        <authorList>
            <person name="Frank J."/>
        </authorList>
    </citation>
    <scope>NUCLEOTIDE SEQUENCE [LARGE SCALE GENOMIC DNA]</scope>
</reference>
<dbReference type="EMBL" id="CT573071">
    <property type="protein sequence ID" value="CAJ73155.1"/>
    <property type="molecule type" value="Genomic_DNA"/>
</dbReference>
<dbReference type="OrthoDB" id="5422646at2"/>
<reference evidence="2 5" key="5">
    <citation type="submission" date="2020-02" db="EMBL/GenBank/DDBJ databases">
        <title>Newly sequenced genome of strain CSTR1 showed variability in Candidatus Kuenenia stuttgartiensis genomes.</title>
        <authorList>
            <person name="Ding C."/>
            <person name="Adrian L."/>
        </authorList>
    </citation>
    <scope>NUCLEOTIDE SEQUENCE [LARGE SCALE GENOMIC DNA]</scope>
    <source>
        <strain evidence="2 5">CSTR1</strain>
    </source>
</reference>
<evidence type="ECO:0000313" key="4">
    <source>
        <dbReference type="Proteomes" id="UP000221734"/>
    </source>
</evidence>
<protein>
    <submittedName>
        <fullName evidence="1">Uncharacterized protein</fullName>
    </submittedName>
</protein>
<evidence type="ECO:0000313" key="1">
    <source>
        <dbReference type="EMBL" id="CAJ73155.1"/>
    </source>
</evidence>
<dbReference type="Proteomes" id="UP000501926">
    <property type="component" value="Chromosome"/>
</dbReference>
<dbReference type="KEGG" id="kst:KSMBR1_3379"/>
<dbReference type="RefSeq" id="WP_099326387.1">
    <property type="nucleotide sequence ID" value="NZ_CP049055.1"/>
</dbReference>
<keyword evidence="4" id="KW-1185">Reference proteome</keyword>
<dbReference type="AlphaFoldDB" id="Q1Q6F7"/>
<evidence type="ECO:0000313" key="3">
    <source>
        <dbReference type="EMBL" id="SOH05854.1"/>
    </source>
</evidence>
<evidence type="ECO:0000313" key="2">
    <source>
        <dbReference type="EMBL" id="QII13042.1"/>
    </source>
</evidence>
<dbReference type="EMBL" id="LT934425">
    <property type="protein sequence ID" value="SOH05854.1"/>
    <property type="molecule type" value="Genomic_DNA"/>
</dbReference>
<reference evidence="1" key="2">
    <citation type="submission" date="2006-01" db="EMBL/GenBank/DDBJ databases">
        <authorList>
            <person name="Genoscope"/>
        </authorList>
    </citation>
    <scope>NUCLEOTIDE SEQUENCE</scope>
</reference>
<name>Q1Q6F7_KUEST</name>